<keyword evidence="2" id="KW-1185">Reference proteome</keyword>
<comment type="caution">
    <text evidence="1">The sequence shown here is derived from an EMBL/GenBank/DDBJ whole genome shotgun (WGS) entry which is preliminary data.</text>
</comment>
<evidence type="ECO:0000313" key="1">
    <source>
        <dbReference type="EMBL" id="GLC25303.1"/>
    </source>
</evidence>
<sequence length="103" mass="10760">MAATPAARPMRIPGYGLPAPAEADLLLALTRQFGAERAATVLAEALQAAGLRADDAPFPPGALARVADVLAQQDGVTRVIGRSFAIRLATYLLLRRRSAPSVP</sequence>
<dbReference type="AlphaFoldDB" id="A0AA37VAC5"/>
<accession>A0AA37VAC5</accession>
<dbReference type="Proteomes" id="UP001161325">
    <property type="component" value="Unassembled WGS sequence"/>
</dbReference>
<dbReference type="RefSeq" id="WP_284349755.1">
    <property type="nucleotide sequence ID" value="NZ_BRXS01000003.1"/>
</dbReference>
<evidence type="ECO:0000313" key="2">
    <source>
        <dbReference type="Proteomes" id="UP001161325"/>
    </source>
</evidence>
<dbReference type="EMBL" id="BRXS01000003">
    <property type="protein sequence ID" value="GLC25303.1"/>
    <property type="molecule type" value="Genomic_DNA"/>
</dbReference>
<reference evidence="1" key="1">
    <citation type="submission" date="2022-08" db="EMBL/GenBank/DDBJ databases">
        <title>Draft genome sequencing of Roseisolibacter agri AW1220.</title>
        <authorList>
            <person name="Tobiishi Y."/>
            <person name="Tonouchi A."/>
        </authorList>
    </citation>
    <scope>NUCLEOTIDE SEQUENCE</scope>
    <source>
        <strain evidence="1">AW1220</strain>
    </source>
</reference>
<name>A0AA37VAC5_9BACT</name>
<gene>
    <name evidence="1" type="ORF">rosag_18160</name>
</gene>
<proteinExistence type="predicted"/>
<organism evidence="1 2">
    <name type="scientific">Roseisolibacter agri</name>
    <dbReference type="NCBI Taxonomy" id="2014610"/>
    <lineage>
        <taxon>Bacteria</taxon>
        <taxon>Pseudomonadati</taxon>
        <taxon>Gemmatimonadota</taxon>
        <taxon>Gemmatimonadia</taxon>
        <taxon>Gemmatimonadales</taxon>
        <taxon>Gemmatimonadaceae</taxon>
        <taxon>Roseisolibacter</taxon>
    </lineage>
</organism>
<protein>
    <submittedName>
        <fullName evidence="1">Uncharacterized protein</fullName>
    </submittedName>
</protein>